<gene>
    <name evidence="2" type="ORF">T4A_9056</name>
</gene>
<reference evidence="2 3" key="1">
    <citation type="submission" date="2015-01" db="EMBL/GenBank/DDBJ databases">
        <title>Evolution of Trichinella species and genotypes.</title>
        <authorList>
            <person name="Korhonen P.K."/>
            <person name="Edoardo P."/>
            <person name="Giuseppe L.R."/>
            <person name="Gasser R.B."/>
        </authorList>
    </citation>
    <scope>NUCLEOTIDE SEQUENCE [LARGE SCALE GENOMIC DNA]</scope>
    <source>
        <strain evidence="2">ISS13</strain>
    </source>
</reference>
<keyword evidence="1" id="KW-1133">Transmembrane helix</keyword>
<protein>
    <submittedName>
        <fullName evidence="2">Uncharacterized protein</fullName>
    </submittedName>
</protein>
<proteinExistence type="predicted"/>
<name>A0A0V1E8L6_TRIPS</name>
<evidence type="ECO:0000313" key="3">
    <source>
        <dbReference type="Proteomes" id="UP000054632"/>
    </source>
</evidence>
<feature type="non-terminal residue" evidence="2">
    <location>
        <position position="1"/>
    </location>
</feature>
<dbReference type="AlphaFoldDB" id="A0A0V1E8L6"/>
<evidence type="ECO:0000256" key="1">
    <source>
        <dbReference type="SAM" id="Phobius"/>
    </source>
</evidence>
<sequence>LQQKGLYVDRSEFFLYWYDYNFGMYTFDLVLITFSSIYPRIQSCI</sequence>
<accession>A0A0V1E8L6</accession>
<organism evidence="2 3">
    <name type="scientific">Trichinella pseudospiralis</name>
    <name type="common">Parasitic roundworm</name>
    <dbReference type="NCBI Taxonomy" id="6337"/>
    <lineage>
        <taxon>Eukaryota</taxon>
        <taxon>Metazoa</taxon>
        <taxon>Ecdysozoa</taxon>
        <taxon>Nematoda</taxon>
        <taxon>Enoplea</taxon>
        <taxon>Dorylaimia</taxon>
        <taxon>Trichinellida</taxon>
        <taxon>Trichinellidae</taxon>
        <taxon>Trichinella</taxon>
    </lineage>
</organism>
<dbReference type="Proteomes" id="UP000054632">
    <property type="component" value="Unassembled WGS sequence"/>
</dbReference>
<keyword evidence="1" id="KW-0812">Transmembrane</keyword>
<feature type="transmembrane region" description="Helical" evidence="1">
    <location>
        <begin position="20"/>
        <end position="38"/>
    </location>
</feature>
<keyword evidence="1" id="KW-0472">Membrane</keyword>
<evidence type="ECO:0000313" key="2">
    <source>
        <dbReference type="EMBL" id="KRY70191.1"/>
    </source>
</evidence>
<comment type="caution">
    <text evidence="2">The sequence shown here is derived from an EMBL/GenBank/DDBJ whole genome shotgun (WGS) entry which is preliminary data.</text>
</comment>
<dbReference type="EMBL" id="JYDR01000077">
    <property type="protein sequence ID" value="KRY70191.1"/>
    <property type="molecule type" value="Genomic_DNA"/>
</dbReference>